<dbReference type="FunFam" id="3.30.160.810:FF:000001">
    <property type="entry name" value="50S ribosomal protein L3"/>
    <property type="match status" value="1"/>
</dbReference>
<gene>
    <name evidence="6" type="ORF">ACRE_045410</name>
</gene>
<accession>A0A086T5N5</accession>
<comment type="caution">
    <text evidence="6">The sequence shown here is derived from an EMBL/GenBank/DDBJ whole genome shotgun (WGS) entry which is preliminary data.</text>
</comment>
<organism evidence="6 7">
    <name type="scientific">Hapsidospora chrysogenum (strain ATCC 11550 / CBS 779.69 / DSM 880 / IAM 14645 / JCM 23072 / IMI 49137)</name>
    <name type="common">Acremonium chrysogenum</name>
    <dbReference type="NCBI Taxonomy" id="857340"/>
    <lineage>
        <taxon>Eukaryota</taxon>
        <taxon>Fungi</taxon>
        <taxon>Dikarya</taxon>
        <taxon>Ascomycota</taxon>
        <taxon>Pezizomycotina</taxon>
        <taxon>Sordariomycetes</taxon>
        <taxon>Hypocreomycetidae</taxon>
        <taxon>Hypocreales</taxon>
        <taxon>Bionectriaceae</taxon>
        <taxon>Hapsidospora</taxon>
    </lineage>
</organism>
<evidence type="ECO:0000256" key="1">
    <source>
        <dbReference type="ARBA" id="ARBA00006540"/>
    </source>
</evidence>
<dbReference type="PANTHER" id="PTHR11229">
    <property type="entry name" value="50S RIBOSOMAL PROTEIN L3"/>
    <property type="match status" value="1"/>
</dbReference>
<keyword evidence="7" id="KW-1185">Reference proteome</keyword>
<dbReference type="EMBL" id="JPKY01000044">
    <property type="protein sequence ID" value="KFH44667.1"/>
    <property type="molecule type" value="Genomic_DNA"/>
</dbReference>
<evidence type="ECO:0000313" key="7">
    <source>
        <dbReference type="Proteomes" id="UP000029964"/>
    </source>
</evidence>
<dbReference type="AlphaFoldDB" id="A0A086T5N5"/>
<protein>
    <recommendedName>
        <fullName evidence="4">Large ribosomal subunit protein uL3m</fullName>
    </recommendedName>
</protein>
<dbReference type="FunFam" id="2.40.30.10:FF:000004">
    <property type="entry name" value="50S ribosomal protein L3"/>
    <property type="match status" value="1"/>
</dbReference>
<dbReference type="GO" id="GO:0005762">
    <property type="term" value="C:mitochondrial large ribosomal subunit"/>
    <property type="evidence" value="ECO:0007669"/>
    <property type="project" value="EnsemblFungi"/>
</dbReference>
<evidence type="ECO:0000256" key="2">
    <source>
        <dbReference type="ARBA" id="ARBA00022980"/>
    </source>
</evidence>
<feature type="compositionally biased region" description="Low complexity" evidence="5">
    <location>
        <begin position="62"/>
        <end position="76"/>
    </location>
</feature>
<dbReference type="InterPro" id="IPR000597">
    <property type="entry name" value="Ribosomal_uL3"/>
</dbReference>
<dbReference type="Gene3D" id="2.40.30.10">
    <property type="entry name" value="Translation factors"/>
    <property type="match status" value="1"/>
</dbReference>
<sequence>MPPRLPLRVALPRFHARHNAAATAIAIPARPCILLSHTPSRAVHNGWVTAPPRSKHARFNQPTAGVPAPTTGPAAALKRRERTTPLRTGVLATKKGMTAVYVGKNRIPCTVLQLDQVQVVANKTREKNGYWAVQVGRGSKDPRNVTAPQLGYYEAKGIAPKAELAEFMVRDEEGLLPVGLQLLPDWFQVGQYVDVKGNSRGMGFAGGMKRHGFKGQEASHGNSKNHRTIGSVGPSQGSGSRVFPGKKMPGRMGNESVTVQNLKVMAVDNELGTVLVSGPVPGPKGRTLKLQDSKKRKPPTQPHREKAVQALVERQPDHEEHLLAARLAHLEMKKQRQPDVGL</sequence>
<dbReference type="OrthoDB" id="274683at2759"/>
<dbReference type="InterPro" id="IPR009000">
    <property type="entry name" value="Transl_B-barrel_sf"/>
</dbReference>
<dbReference type="InterPro" id="IPR019927">
    <property type="entry name" value="Ribosomal_uL3_bac/org-type"/>
</dbReference>
<dbReference type="GO" id="GO:0006412">
    <property type="term" value="P:translation"/>
    <property type="evidence" value="ECO:0007669"/>
    <property type="project" value="InterPro"/>
</dbReference>
<reference evidence="7" key="1">
    <citation type="journal article" date="2014" name="Genome Announc.">
        <title>Genome sequence and annotation of Acremonium chrysogenum, producer of the beta-lactam antibiotic cephalosporin C.</title>
        <authorList>
            <person name="Terfehr D."/>
            <person name="Dahlmann T.A."/>
            <person name="Specht T."/>
            <person name="Zadra I."/>
            <person name="Kuernsteiner H."/>
            <person name="Kueck U."/>
        </authorList>
    </citation>
    <scope>NUCLEOTIDE SEQUENCE [LARGE SCALE GENOMIC DNA]</scope>
    <source>
        <strain evidence="7">ATCC 11550 / CBS 779.69 / DSM 880 / IAM 14645 / JCM 23072 / IMI 49137</strain>
    </source>
</reference>
<evidence type="ECO:0000256" key="4">
    <source>
        <dbReference type="ARBA" id="ARBA00035209"/>
    </source>
</evidence>
<dbReference type="GO" id="GO:0003735">
    <property type="term" value="F:structural constituent of ribosome"/>
    <property type="evidence" value="ECO:0007669"/>
    <property type="project" value="EnsemblFungi"/>
</dbReference>
<evidence type="ECO:0000256" key="3">
    <source>
        <dbReference type="ARBA" id="ARBA00023274"/>
    </source>
</evidence>
<dbReference type="SUPFAM" id="SSF50447">
    <property type="entry name" value="Translation proteins"/>
    <property type="match status" value="1"/>
</dbReference>
<feature type="region of interest" description="Disordered" evidence="5">
    <location>
        <begin position="58"/>
        <end position="80"/>
    </location>
</feature>
<feature type="region of interest" description="Disordered" evidence="5">
    <location>
        <begin position="276"/>
        <end position="307"/>
    </location>
</feature>
<comment type="similarity">
    <text evidence="1">Belongs to the universal ribosomal protein uL3 family.</text>
</comment>
<dbReference type="Proteomes" id="UP000029964">
    <property type="component" value="Unassembled WGS sequence"/>
</dbReference>
<evidence type="ECO:0000256" key="5">
    <source>
        <dbReference type="SAM" id="MobiDB-lite"/>
    </source>
</evidence>
<dbReference type="STRING" id="857340.A0A086T5N5"/>
<keyword evidence="2 6" id="KW-0689">Ribosomal protein</keyword>
<dbReference type="Pfam" id="PF00297">
    <property type="entry name" value="Ribosomal_L3"/>
    <property type="match status" value="1"/>
</dbReference>
<evidence type="ECO:0000313" key="6">
    <source>
        <dbReference type="EMBL" id="KFH44667.1"/>
    </source>
</evidence>
<dbReference type="PANTHER" id="PTHR11229:SF8">
    <property type="entry name" value="LARGE RIBOSOMAL SUBUNIT PROTEIN UL3M"/>
    <property type="match status" value="1"/>
</dbReference>
<feature type="region of interest" description="Disordered" evidence="5">
    <location>
        <begin position="213"/>
        <end position="251"/>
    </location>
</feature>
<keyword evidence="3" id="KW-0687">Ribonucleoprotein</keyword>
<proteinExistence type="inferred from homology"/>
<dbReference type="Gene3D" id="3.30.160.810">
    <property type="match status" value="1"/>
</dbReference>
<dbReference type="NCBIfam" id="TIGR03625">
    <property type="entry name" value="L3_bact"/>
    <property type="match status" value="1"/>
</dbReference>
<dbReference type="HOGENOM" id="CLU_044142_0_0_1"/>
<name>A0A086T5N5_HAPC1</name>